<keyword evidence="6" id="KW-0548">Nucleotidyltransferase</keyword>
<evidence type="ECO:0000256" key="3">
    <source>
        <dbReference type="ARBA" id="ARBA00012418"/>
    </source>
</evidence>
<proteinExistence type="inferred from homology"/>
<keyword evidence="9" id="KW-0460">Magnesium</keyword>
<keyword evidence="8" id="KW-0862">Zinc</keyword>
<evidence type="ECO:0000313" key="14">
    <source>
        <dbReference type="EMBL" id="KAK3889628.1"/>
    </source>
</evidence>
<dbReference type="FunFam" id="2.40.40.20:FF:000019">
    <property type="entry name" value="DNA-directed RNA polymerase II subunit RPB1"/>
    <property type="match status" value="1"/>
</dbReference>
<reference evidence="14" key="1">
    <citation type="submission" date="2023-10" db="EMBL/GenBank/DDBJ databases">
        <title>Genome assemblies of two species of porcelain crab, Petrolisthes cinctipes and Petrolisthes manimaculis (Anomura: Porcellanidae).</title>
        <authorList>
            <person name="Angst P."/>
        </authorList>
    </citation>
    <scope>NUCLEOTIDE SEQUENCE</scope>
    <source>
        <strain evidence="14">PB745_01</strain>
        <tissue evidence="14">Gill</tissue>
    </source>
</reference>
<dbReference type="EC" id="2.7.7.6" evidence="3"/>
<gene>
    <name evidence="14" type="ORF">Pcinc_006391</name>
</gene>
<comment type="caution">
    <text evidence="14">The sequence shown here is derived from an EMBL/GenBank/DDBJ whole genome shotgun (WGS) entry which is preliminary data.</text>
</comment>
<evidence type="ECO:0000256" key="1">
    <source>
        <dbReference type="ARBA" id="ARBA00004123"/>
    </source>
</evidence>
<protein>
    <recommendedName>
        <fullName evidence="3">DNA-directed RNA polymerase</fullName>
        <ecNumber evidence="3">2.7.7.6</ecNumber>
    </recommendedName>
</protein>
<evidence type="ECO:0000313" key="15">
    <source>
        <dbReference type="Proteomes" id="UP001286313"/>
    </source>
</evidence>
<dbReference type="Pfam" id="PF00623">
    <property type="entry name" value="RNA_pol_Rpb1_2"/>
    <property type="match status" value="1"/>
</dbReference>
<keyword evidence="11" id="KW-0539">Nucleus</keyword>
<dbReference type="Gene3D" id="1.10.10.60">
    <property type="entry name" value="Homeodomain-like"/>
    <property type="match status" value="1"/>
</dbReference>
<dbReference type="PANTHER" id="PTHR19376">
    <property type="entry name" value="DNA-DIRECTED RNA POLYMERASE"/>
    <property type="match status" value="1"/>
</dbReference>
<dbReference type="InterPro" id="IPR045867">
    <property type="entry name" value="DNA-dir_RpoC_beta_prime"/>
</dbReference>
<dbReference type="SUPFAM" id="SSF64484">
    <property type="entry name" value="beta and beta-prime subunits of DNA dependent RNA-polymerase"/>
    <property type="match status" value="1"/>
</dbReference>
<evidence type="ECO:0000256" key="9">
    <source>
        <dbReference type="ARBA" id="ARBA00022842"/>
    </source>
</evidence>
<organism evidence="14 15">
    <name type="scientific">Petrolisthes cinctipes</name>
    <name type="common">Flat porcelain crab</name>
    <dbReference type="NCBI Taxonomy" id="88211"/>
    <lineage>
        <taxon>Eukaryota</taxon>
        <taxon>Metazoa</taxon>
        <taxon>Ecdysozoa</taxon>
        <taxon>Arthropoda</taxon>
        <taxon>Crustacea</taxon>
        <taxon>Multicrustacea</taxon>
        <taxon>Malacostraca</taxon>
        <taxon>Eumalacostraca</taxon>
        <taxon>Eucarida</taxon>
        <taxon>Decapoda</taxon>
        <taxon>Pleocyemata</taxon>
        <taxon>Anomura</taxon>
        <taxon>Galatheoidea</taxon>
        <taxon>Porcellanidae</taxon>
        <taxon>Petrolisthes</taxon>
    </lineage>
</organism>
<dbReference type="InterPro" id="IPR042102">
    <property type="entry name" value="RNA_pol_Rpb1_3_sf"/>
</dbReference>
<dbReference type="SMART" id="SM00663">
    <property type="entry name" value="RPOLA_N"/>
    <property type="match status" value="1"/>
</dbReference>
<dbReference type="FunFam" id="3.30.1490.180:FF:000003">
    <property type="entry name" value="DNA-directed RNA polymerase subunit"/>
    <property type="match status" value="1"/>
</dbReference>
<evidence type="ECO:0000256" key="10">
    <source>
        <dbReference type="ARBA" id="ARBA00023163"/>
    </source>
</evidence>
<evidence type="ECO:0000256" key="6">
    <source>
        <dbReference type="ARBA" id="ARBA00022695"/>
    </source>
</evidence>
<evidence type="ECO:0000256" key="2">
    <source>
        <dbReference type="ARBA" id="ARBA00006460"/>
    </source>
</evidence>
<feature type="domain" description="RNA polymerase N-terminal" evidence="13">
    <location>
        <begin position="82"/>
        <end position="415"/>
    </location>
</feature>
<dbReference type="Gene3D" id="3.30.1490.180">
    <property type="entry name" value="RNA polymerase ii"/>
    <property type="match status" value="1"/>
</dbReference>
<dbReference type="PANTHER" id="PTHR19376:SF11">
    <property type="entry name" value="DNA-DIRECTED RNA POLYMERASE I SUBUNIT RPA1"/>
    <property type="match status" value="1"/>
</dbReference>
<dbReference type="InterPro" id="IPR000722">
    <property type="entry name" value="RNA_pol_asu"/>
</dbReference>
<sequence length="695" mass="78551">MEEEENEEKEEEEESLSELISDTQSYITSEQARTMLRECWKKDRDILTCARTILRECWKKDRDILTCVYPILASFNQEYPTDMFFTSLLLVMPARMRPCNYLNGVLIEHETSTILKSIIRLSKALTFLMSIVNGTITDIPDTLRYILSEVPGGTNVEKVQTVWHQLQSLVDSLFDADLNKLVKNTSRGIRQVIEKKEGLFRSNLMGKRVNYSARSVAAPDPQLSVDEVGVPMDFAIKLSYPVPVTQWNVEELRQMVINGPDVYPGAVMVEDEEGKKKRLGTMDHTQREAIAKKLLTPQESHVKPTNATKIVYRHLLSGDFVLMNRQPTLHKPSIQAHRARVMPKDRVLRMPYANCKAYNADFDGDELNLHFPQNEIARSEARHLITTHNQYLTPKDGSPLAGLIQDCVVASVMLTVRDRFFTREDYQQLVITGLSHLTGRIKTLPPAILKPKQLWTGKQVISTLLINIIPEGTVLPTFTFKTSVRVDLWQKESKREWLGGGEGERRREAMTDSEFVMHDGQLLCGVVDKSAIGSTSHGLIHVFYDQKLEVVRKLEKGISVARITEEYGISKQSVSDIKKAKDKLKHYAASFCVDAVSSKSGKVKPRKYMRTGSNSQLDSALMKWFVQMKSNGHLVRGVEILAAAKKLTESLGDPNFKGTVVMGGCGGSVIATDYLMWWPMARLQVLTPQQLTLFG</sequence>
<dbReference type="GO" id="GO:0005736">
    <property type="term" value="C:RNA polymerase I complex"/>
    <property type="evidence" value="ECO:0007669"/>
    <property type="project" value="TreeGrafter"/>
</dbReference>
<dbReference type="Gene3D" id="1.10.274.100">
    <property type="entry name" value="RNA polymerase Rpb1, domain 3"/>
    <property type="match status" value="1"/>
</dbReference>
<keyword evidence="5" id="KW-0808">Transferase</keyword>
<evidence type="ECO:0000259" key="13">
    <source>
        <dbReference type="SMART" id="SM00663"/>
    </source>
</evidence>
<dbReference type="Pfam" id="PF04983">
    <property type="entry name" value="RNA_pol_Rpb1_3"/>
    <property type="match status" value="1"/>
</dbReference>
<keyword evidence="7" id="KW-0479">Metal-binding</keyword>
<dbReference type="GO" id="GO:0006351">
    <property type="term" value="P:DNA-templated transcription"/>
    <property type="evidence" value="ECO:0007669"/>
    <property type="project" value="InterPro"/>
</dbReference>
<dbReference type="GO" id="GO:0003677">
    <property type="term" value="F:DNA binding"/>
    <property type="evidence" value="ECO:0007669"/>
    <property type="project" value="InterPro"/>
</dbReference>
<comment type="subcellular location">
    <subcellularLocation>
        <location evidence="1">Nucleus</location>
    </subcellularLocation>
</comment>
<evidence type="ECO:0000256" key="12">
    <source>
        <dbReference type="SAM" id="MobiDB-lite"/>
    </source>
</evidence>
<dbReference type="InterPro" id="IPR006592">
    <property type="entry name" value="RNA_pol_N"/>
</dbReference>
<dbReference type="Proteomes" id="UP001286313">
    <property type="component" value="Unassembled WGS sequence"/>
</dbReference>
<feature type="region of interest" description="Disordered" evidence="12">
    <location>
        <begin position="1"/>
        <end position="20"/>
    </location>
</feature>
<dbReference type="Gene3D" id="2.40.40.20">
    <property type="match status" value="1"/>
</dbReference>
<name>A0AAE1KZ76_PETCI</name>
<dbReference type="AlphaFoldDB" id="A0AAE1KZ76"/>
<evidence type="ECO:0000256" key="8">
    <source>
        <dbReference type="ARBA" id="ARBA00022833"/>
    </source>
</evidence>
<evidence type="ECO:0000256" key="5">
    <source>
        <dbReference type="ARBA" id="ARBA00022679"/>
    </source>
</evidence>
<dbReference type="InterPro" id="IPR007066">
    <property type="entry name" value="RNA_pol_Rpb1_3"/>
</dbReference>
<dbReference type="GO" id="GO:0046872">
    <property type="term" value="F:metal ion binding"/>
    <property type="evidence" value="ECO:0007669"/>
    <property type="project" value="UniProtKB-KW"/>
</dbReference>
<evidence type="ECO:0000256" key="11">
    <source>
        <dbReference type="ARBA" id="ARBA00023242"/>
    </source>
</evidence>
<dbReference type="CDD" id="cd01435">
    <property type="entry name" value="RNAP_I_RPA1_N"/>
    <property type="match status" value="1"/>
</dbReference>
<dbReference type="GO" id="GO:0003899">
    <property type="term" value="F:DNA-directed RNA polymerase activity"/>
    <property type="evidence" value="ECO:0007669"/>
    <property type="project" value="UniProtKB-EC"/>
</dbReference>
<dbReference type="EMBL" id="JAWQEG010000471">
    <property type="protein sequence ID" value="KAK3889628.1"/>
    <property type="molecule type" value="Genomic_DNA"/>
</dbReference>
<dbReference type="InterPro" id="IPR009057">
    <property type="entry name" value="Homeodomain-like_sf"/>
</dbReference>
<evidence type="ECO:0000256" key="7">
    <source>
        <dbReference type="ARBA" id="ARBA00022723"/>
    </source>
</evidence>
<dbReference type="InterPro" id="IPR015699">
    <property type="entry name" value="DNA-dir_RNA_pol1_lsu_N"/>
</dbReference>
<evidence type="ECO:0000256" key="4">
    <source>
        <dbReference type="ARBA" id="ARBA00022478"/>
    </source>
</evidence>
<keyword evidence="10" id="KW-0804">Transcription</keyword>
<keyword evidence="4" id="KW-0240">DNA-directed RNA polymerase</keyword>
<comment type="similarity">
    <text evidence="2">Belongs to the RNA polymerase beta' chain family.</text>
</comment>
<dbReference type="SUPFAM" id="SSF46689">
    <property type="entry name" value="Homeodomain-like"/>
    <property type="match status" value="1"/>
</dbReference>
<accession>A0AAE1KZ76</accession>
<feature type="compositionally biased region" description="Acidic residues" evidence="12">
    <location>
        <begin position="1"/>
        <end position="16"/>
    </location>
</feature>
<keyword evidence="15" id="KW-1185">Reference proteome</keyword>